<sequence length="129" mass="14822">MKTTEFKAQPYLSKKCGQTCLAMITGKSIEEICKELGKEYYTNIVNDLQAYLEENGYKTLLSNGSFEVKNVPNNSIIRLEKLDESGHFIIKNEIGKIYDPNIGIVEKYMNDTKITHYLNFVKVQKKTTQ</sequence>
<protein>
    <recommendedName>
        <fullName evidence="3">Peptidase C39-like protein</fullName>
    </recommendedName>
</protein>
<proteinExistence type="predicted"/>
<keyword evidence="2" id="KW-1185">Reference proteome</keyword>
<reference evidence="1 2" key="1">
    <citation type="submission" date="2019-03" db="EMBL/GenBank/DDBJ databases">
        <title>Genomic Encyclopedia of Type Strains, Phase III (KMG-III): the genomes of soil and plant-associated and newly described type strains.</title>
        <authorList>
            <person name="Whitman W."/>
        </authorList>
    </citation>
    <scope>NUCLEOTIDE SEQUENCE [LARGE SCALE GENOMIC DNA]</scope>
    <source>
        <strain evidence="1 2">CECT 8283</strain>
    </source>
</reference>
<dbReference type="OrthoDB" id="1821349at2"/>
<dbReference type="RefSeq" id="WP_133537736.1">
    <property type="nucleotide sequence ID" value="NZ_SNYH01000006.1"/>
</dbReference>
<gene>
    <name evidence="1" type="ORF">DFQ07_2778</name>
</gene>
<dbReference type="AlphaFoldDB" id="A0A4R6TD89"/>
<evidence type="ECO:0000313" key="1">
    <source>
        <dbReference type="EMBL" id="TDQ22760.1"/>
    </source>
</evidence>
<evidence type="ECO:0008006" key="3">
    <source>
        <dbReference type="Google" id="ProtNLM"/>
    </source>
</evidence>
<dbReference type="Gene3D" id="3.90.70.10">
    <property type="entry name" value="Cysteine proteinases"/>
    <property type="match status" value="1"/>
</dbReference>
<accession>A0A4R6TD89</accession>
<dbReference type="Proteomes" id="UP000295390">
    <property type="component" value="Unassembled WGS sequence"/>
</dbReference>
<dbReference type="EMBL" id="SNYH01000006">
    <property type="protein sequence ID" value="TDQ22760.1"/>
    <property type="molecule type" value="Genomic_DNA"/>
</dbReference>
<name>A0A4R6TD89_9FLAO</name>
<evidence type="ECO:0000313" key="2">
    <source>
        <dbReference type="Proteomes" id="UP000295390"/>
    </source>
</evidence>
<organism evidence="1 2">
    <name type="scientific">Tenacibaculum caenipelagi</name>
    <dbReference type="NCBI Taxonomy" id="1325435"/>
    <lineage>
        <taxon>Bacteria</taxon>
        <taxon>Pseudomonadati</taxon>
        <taxon>Bacteroidota</taxon>
        <taxon>Flavobacteriia</taxon>
        <taxon>Flavobacteriales</taxon>
        <taxon>Flavobacteriaceae</taxon>
        <taxon>Tenacibaculum</taxon>
    </lineage>
</organism>
<comment type="caution">
    <text evidence="1">The sequence shown here is derived from an EMBL/GenBank/DDBJ whole genome shotgun (WGS) entry which is preliminary data.</text>
</comment>